<dbReference type="Proteomes" id="UP001497516">
    <property type="component" value="Chromosome 1"/>
</dbReference>
<proteinExistence type="predicted"/>
<keyword evidence="2" id="KW-1185">Reference proteome</keyword>
<dbReference type="AlphaFoldDB" id="A0AAV2CDQ3"/>
<gene>
    <name evidence="1" type="ORF">LTRI10_LOCUS1983</name>
</gene>
<evidence type="ECO:0000313" key="1">
    <source>
        <dbReference type="EMBL" id="CAL1354137.1"/>
    </source>
</evidence>
<reference evidence="1 2" key="1">
    <citation type="submission" date="2024-04" db="EMBL/GenBank/DDBJ databases">
        <authorList>
            <person name="Fracassetti M."/>
        </authorList>
    </citation>
    <scope>NUCLEOTIDE SEQUENCE [LARGE SCALE GENOMIC DNA]</scope>
</reference>
<protein>
    <submittedName>
        <fullName evidence="1">Uncharacterized protein</fullName>
    </submittedName>
</protein>
<evidence type="ECO:0000313" key="2">
    <source>
        <dbReference type="Proteomes" id="UP001497516"/>
    </source>
</evidence>
<sequence length="176" mass="19486">MPKILNVFMGDLMTAYDISTGTFIFGEGDSKKVFDFTPEDVPRVYYIPLGRAMVDTKNIEGAMLDSFSKDVGLTPNRSHNVQIKKLRELVILAEGPTPPVDMVVKQFLLLATGSLLVPTFARMCKLDFAPYIGGSVEDVRWRETGGQWRAGWITSSSSFSLVFSACFSTTSSLFFS</sequence>
<name>A0AAV2CDQ3_9ROSI</name>
<accession>A0AAV2CDQ3</accession>
<dbReference type="EMBL" id="OZ034813">
    <property type="protein sequence ID" value="CAL1354137.1"/>
    <property type="molecule type" value="Genomic_DNA"/>
</dbReference>
<organism evidence="1 2">
    <name type="scientific">Linum trigynum</name>
    <dbReference type="NCBI Taxonomy" id="586398"/>
    <lineage>
        <taxon>Eukaryota</taxon>
        <taxon>Viridiplantae</taxon>
        <taxon>Streptophyta</taxon>
        <taxon>Embryophyta</taxon>
        <taxon>Tracheophyta</taxon>
        <taxon>Spermatophyta</taxon>
        <taxon>Magnoliopsida</taxon>
        <taxon>eudicotyledons</taxon>
        <taxon>Gunneridae</taxon>
        <taxon>Pentapetalae</taxon>
        <taxon>rosids</taxon>
        <taxon>fabids</taxon>
        <taxon>Malpighiales</taxon>
        <taxon>Linaceae</taxon>
        <taxon>Linum</taxon>
    </lineage>
</organism>